<keyword evidence="3" id="KW-1185">Reference proteome</keyword>
<feature type="region of interest" description="Disordered" evidence="1">
    <location>
        <begin position="1"/>
        <end position="68"/>
    </location>
</feature>
<organism evidence="2 3">
    <name type="scientific">Linderina pennispora</name>
    <dbReference type="NCBI Taxonomy" id="61395"/>
    <lineage>
        <taxon>Eukaryota</taxon>
        <taxon>Fungi</taxon>
        <taxon>Fungi incertae sedis</taxon>
        <taxon>Zoopagomycota</taxon>
        <taxon>Kickxellomycotina</taxon>
        <taxon>Kickxellomycetes</taxon>
        <taxon>Kickxellales</taxon>
        <taxon>Kickxellaceae</taxon>
        <taxon>Linderina</taxon>
    </lineage>
</organism>
<feature type="compositionally biased region" description="Low complexity" evidence="1">
    <location>
        <begin position="348"/>
        <end position="363"/>
    </location>
</feature>
<dbReference type="Proteomes" id="UP000193922">
    <property type="component" value="Unassembled WGS sequence"/>
</dbReference>
<protein>
    <submittedName>
        <fullName evidence="2">Uncharacterized protein</fullName>
    </submittedName>
</protein>
<accession>A0A1Y1WJB0</accession>
<dbReference type="OrthoDB" id="10534772at2759"/>
<feature type="compositionally biased region" description="Polar residues" evidence="1">
    <location>
        <begin position="101"/>
        <end position="110"/>
    </location>
</feature>
<evidence type="ECO:0000256" key="1">
    <source>
        <dbReference type="SAM" id="MobiDB-lite"/>
    </source>
</evidence>
<sequence length="425" mass="47302">MASNQQHFRRATGRVAAVLPANMNGGDQQQNYPPAPRLQQQQQQQQTAYHNYQPTGYGQPPPPVAQQQPTMYYEQDPYAQQLAANIGAYQYQQQQPVQQPRNNSHYNSISPQPPRPAHAQQRQPPRQQHMASVLNRHDSAGDSGETLDMHGQLRGKLQTRSSDEAGDSTLTQSSLADDMQRMNLNGKASHGAIRPTALQRKTAPPDHGRKREQDLENEYDNDDGTTGIEVDSSLFPEDIQQMSRIKRSEKYGAGLPKPAAVITTNVPPPVASQLAPQQPIHQGIEIAHQQRPGQINTQLSRGNMGSGPGSAHTPSSGHVSSAHTGPNSALDDGFDSHESHYYGRGSLPQPYQGSPYQQQQQQNRPPPPPHDYPHQQHHQQQSNMRSPMQSQYQQYGSVAPPERSPYSYPQQLPQHHQQQQHSSSR</sequence>
<evidence type="ECO:0000313" key="2">
    <source>
        <dbReference type="EMBL" id="ORX73627.1"/>
    </source>
</evidence>
<dbReference type="EMBL" id="MCFD01000001">
    <property type="protein sequence ID" value="ORX73627.1"/>
    <property type="molecule type" value="Genomic_DNA"/>
</dbReference>
<gene>
    <name evidence="2" type="ORF">DL89DRAFT_1407</name>
</gene>
<name>A0A1Y1WJB0_9FUNG</name>
<comment type="caution">
    <text evidence="2">The sequence shown here is derived from an EMBL/GenBank/DDBJ whole genome shotgun (WGS) entry which is preliminary data.</text>
</comment>
<dbReference type="GeneID" id="63800081"/>
<feature type="compositionally biased region" description="Low complexity" evidence="1">
    <location>
        <begin position="404"/>
        <end position="425"/>
    </location>
</feature>
<evidence type="ECO:0000313" key="3">
    <source>
        <dbReference type="Proteomes" id="UP000193922"/>
    </source>
</evidence>
<feature type="compositionally biased region" description="Basic and acidic residues" evidence="1">
    <location>
        <begin position="203"/>
        <end position="214"/>
    </location>
</feature>
<dbReference type="AlphaFoldDB" id="A0A1Y1WJB0"/>
<feature type="compositionally biased region" description="Low complexity" evidence="1">
    <location>
        <begin position="39"/>
        <end position="58"/>
    </location>
</feature>
<feature type="region of interest" description="Disordered" evidence="1">
    <location>
        <begin position="296"/>
        <end position="425"/>
    </location>
</feature>
<feature type="region of interest" description="Disordered" evidence="1">
    <location>
        <begin position="91"/>
        <end position="132"/>
    </location>
</feature>
<feature type="compositionally biased region" description="Low complexity" evidence="1">
    <location>
        <begin position="91"/>
        <end position="100"/>
    </location>
</feature>
<feature type="compositionally biased region" description="Polar residues" evidence="1">
    <location>
        <begin position="382"/>
        <end position="396"/>
    </location>
</feature>
<feature type="compositionally biased region" description="Low complexity" evidence="1">
    <location>
        <begin position="117"/>
        <end position="129"/>
    </location>
</feature>
<dbReference type="RefSeq" id="XP_040746838.1">
    <property type="nucleotide sequence ID" value="XM_040883433.1"/>
</dbReference>
<feature type="compositionally biased region" description="Polar residues" evidence="1">
    <location>
        <begin position="312"/>
        <end position="327"/>
    </location>
</feature>
<feature type="region of interest" description="Disordered" evidence="1">
    <location>
        <begin position="153"/>
        <end position="237"/>
    </location>
</feature>
<proteinExistence type="predicted"/>
<reference evidence="2 3" key="1">
    <citation type="submission" date="2016-07" db="EMBL/GenBank/DDBJ databases">
        <title>Pervasive Adenine N6-methylation of Active Genes in Fungi.</title>
        <authorList>
            <consortium name="DOE Joint Genome Institute"/>
            <person name="Mondo S.J."/>
            <person name="Dannebaum R.O."/>
            <person name="Kuo R.C."/>
            <person name="Labutti K."/>
            <person name="Haridas S."/>
            <person name="Kuo A."/>
            <person name="Salamov A."/>
            <person name="Ahrendt S.R."/>
            <person name="Lipzen A."/>
            <person name="Sullivan W."/>
            <person name="Andreopoulos W.B."/>
            <person name="Clum A."/>
            <person name="Lindquist E."/>
            <person name="Daum C."/>
            <person name="Ramamoorthy G.K."/>
            <person name="Gryganskyi A."/>
            <person name="Culley D."/>
            <person name="Magnuson J.K."/>
            <person name="James T.Y."/>
            <person name="O'Malley M.A."/>
            <person name="Stajich J.E."/>
            <person name="Spatafora J.W."/>
            <person name="Visel A."/>
            <person name="Grigoriev I.V."/>
        </authorList>
    </citation>
    <scope>NUCLEOTIDE SEQUENCE [LARGE SCALE GENOMIC DNA]</scope>
    <source>
        <strain evidence="2 3">ATCC 12442</strain>
    </source>
</reference>